<keyword evidence="3 12" id="KW-0813">Transport</keyword>
<evidence type="ECO:0000313" key="15">
    <source>
        <dbReference type="Proteomes" id="UP000325440"/>
    </source>
</evidence>
<accession>A0A5E4MK03</accession>
<evidence type="ECO:0000256" key="5">
    <source>
        <dbReference type="ARBA" id="ARBA00022692"/>
    </source>
</evidence>
<dbReference type="OrthoDB" id="6478271at2759"/>
<comment type="similarity">
    <text evidence="2 12">Belongs to the amiloride-sensitive sodium channel (TC 1.A.6) family.</text>
</comment>
<evidence type="ECO:0000256" key="10">
    <source>
        <dbReference type="ARBA" id="ARBA00023201"/>
    </source>
</evidence>
<dbReference type="Gene3D" id="1.10.287.770">
    <property type="entry name" value="YojJ-like"/>
    <property type="match status" value="1"/>
</dbReference>
<evidence type="ECO:0000256" key="8">
    <source>
        <dbReference type="ARBA" id="ARBA00023065"/>
    </source>
</evidence>
<dbReference type="GO" id="GO:0015280">
    <property type="term" value="F:ligand-gated sodium channel activity"/>
    <property type="evidence" value="ECO:0007669"/>
    <property type="project" value="TreeGrafter"/>
</dbReference>
<evidence type="ECO:0000256" key="12">
    <source>
        <dbReference type="RuleBase" id="RU000679"/>
    </source>
</evidence>
<evidence type="ECO:0000256" key="2">
    <source>
        <dbReference type="ARBA" id="ARBA00007193"/>
    </source>
</evidence>
<keyword evidence="6 13" id="KW-1133">Transmembrane helix</keyword>
<dbReference type="EMBL" id="CABPRJ010000957">
    <property type="protein sequence ID" value="VVC32569.1"/>
    <property type="molecule type" value="Genomic_DNA"/>
</dbReference>
<keyword evidence="11 12" id="KW-0407">Ion channel</keyword>
<dbReference type="GO" id="GO:0005886">
    <property type="term" value="C:plasma membrane"/>
    <property type="evidence" value="ECO:0007669"/>
    <property type="project" value="TreeGrafter"/>
</dbReference>
<evidence type="ECO:0000256" key="1">
    <source>
        <dbReference type="ARBA" id="ARBA00004141"/>
    </source>
</evidence>
<reference evidence="14 15" key="1">
    <citation type="submission" date="2019-08" db="EMBL/GenBank/DDBJ databases">
        <authorList>
            <person name="Alioto T."/>
            <person name="Alioto T."/>
            <person name="Gomez Garrido J."/>
        </authorList>
    </citation>
    <scope>NUCLEOTIDE SEQUENCE [LARGE SCALE GENOMIC DNA]</scope>
</reference>
<dbReference type="AlphaFoldDB" id="A0A5E4MK03"/>
<gene>
    <name evidence="14" type="ORF">CINCED_3A014478</name>
</gene>
<dbReference type="Gene3D" id="1.10.287.820">
    <property type="entry name" value="Acid-sensing ion channel domain"/>
    <property type="match status" value="1"/>
</dbReference>
<evidence type="ECO:0000256" key="3">
    <source>
        <dbReference type="ARBA" id="ARBA00022448"/>
    </source>
</evidence>
<evidence type="ECO:0000256" key="9">
    <source>
        <dbReference type="ARBA" id="ARBA00023136"/>
    </source>
</evidence>
<feature type="transmembrane region" description="Helical" evidence="13">
    <location>
        <begin position="85"/>
        <end position="110"/>
    </location>
</feature>
<protein>
    <submittedName>
        <fullName evidence="14">Epithelial sodium channel</fullName>
    </submittedName>
</protein>
<evidence type="ECO:0000256" key="11">
    <source>
        <dbReference type="ARBA" id="ARBA00023303"/>
    </source>
</evidence>
<evidence type="ECO:0000256" key="6">
    <source>
        <dbReference type="ARBA" id="ARBA00022989"/>
    </source>
</evidence>
<keyword evidence="7" id="KW-0915">Sodium</keyword>
<dbReference type="PRINTS" id="PR01078">
    <property type="entry name" value="AMINACHANNEL"/>
</dbReference>
<feature type="transmembrane region" description="Helical" evidence="13">
    <location>
        <begin position="515"/>
        <end position="540"/>
    </location>
</feature>
<evidence type="ECO:0000313" key="14">
    <source>
        <dbReference type="EMBL" id="VVC32569.1"/>
    </source>
</evidence>
<evidence type="ECO:0000256" key="7">
    <source>
        <dbReference type="ARBA" id="ARBA00023053"/>
    </source>
</evidence>
<name>A0A5E4MK03_9HEMI</name>
<keyword evidence="15" id="KW-1185">Reference proteome</keyword>
<dbReference type="Pfam" id="PF00858">
    <property type="entry name" value="ASC"/>
    <property type="match status" value="1"/>
</dbReference>
<dbReference type="PANTHER" id="PTHR11690:SF288">
    <property type="entry name" value="AMILORIDE-SENSITIVE NA+ CHANNEL-RELATED"/>
    <property type="match status" value="1"/>
</dbReference>
<keyword evidence="4 12" id="KW-0894">Sodium channel</keyword>
<dbReference type="PANTHER" id="PTHR11690">
    <property type="entry name" value="AMILORIDE-SENSITIVE SODIUM CHANNEL-RELATED"/>
    <property type="match status" value="1"/>
</dbReference>
<sequence length="559" mass="64420">MNPRKTENVQLENLLSEYFRSRSFFPYGAIRDDKSSIICNQDNTVHQKYSNNDDFTFEFKTFCSMTSLHGFIHIVENKFNRYEKWFWAICLLAIYGLCGVAIYMLIFMFWEMPAIISLDNSVSSVWTLPFPAVTVCSANRARLSVYNYTLADVNNIDPNDKLIRNTMYDVCEKYPPKKNSKFTAEFLDGPSVSKVLKGSIAIPKGLCNLSFTCEEIVKSFYWLRTLETDPCNLWFQETYTSYGLCHSFNMMPMGDLLNGMDEWSLENNHHWKNYESSWHPDTGYSENALVSHLPIRTFGDKDYHSATMQLDFHTNDSNQECAKGLDVFYILIHSPGEWPDKSHPTLLGTVGTLMTTSVKPVVVTTSNYLRNWDPELRSCYFQNEKKLKFFKVYTQKNCLLECRTDLILTHCGCVPFHHFRIKNTPVCGPAKISCWETISHISLSPCNCLPGCNEFSFKISSMNAQFNTLTQESDESVSISSMVLLSVYYQHKNYIGLNRIMTFTFSQFMGNVGGIMGLCLGFSFLSLAEIVYFLTLRPFVNLCNTKRKRKQINPIYILE</sequence>
<comment type="subcellular location">
    <subcellularLocation>
        <location evidence="1">Membrane</location>
        <topology evidence="1">Multi-pass membrane protein</topology>
    </subcellularLocation>
</comment>
<keyword evidence="8 12" id="KW-0406">Ion transport</keyword>
<evidence type="ECO:0000256" key="13">
    <source>
        <dbReference type="SAM" id="Phobius"/>
    </source>
</evidence>
<keyword evidence="5 12" id="KW-0812">Transmembrane</keyword>
<organism evidence="14 15">
    <name type="scientific">Cinara cedri</name>
    <dbReference type="NCBI Taxonomy" id="506608"/>
    <lineage>
        <taxon>Eukaryota</taxon>
        <taxon>Metazoa</taxon>
        <taxon>Ecdysozoa</taxon>
        <taxon>Arthropoda</taxon>
        <taxon>Hexapoda</taxon>
        <taxon>Insecta</taxon>
        <taxon>Pterygota</taxon>
        <taxon>Neoptera</taxon>
        <taxon>Paraneoptera</taxon>
        <taxon>Hemiptera</taxon>
        <taxon>Sternorrhyncha</taxon>
        <taxon>Aphidomorpha</taxon>
        <taxon>Aphidoidea</taxon>
        <taxon>Aphididae</taxon>
        <taxon>Lachninae</taxon>
        <taxon>Cinara</taxon>
    </lineage>
</organism>
<dbReference type="InterPro" id="IPR001873">
    <property type="entry name" value="ENaC"/>
</dbReference>
<keyword evidence="10 12" id="KW-0739">Sodium transport</keyword>
<proteinExistence type="inferred from homology"/>
<dbReference type="Proteomes" id="UP000325440">
    <property type="component" value="Unassembled WGS sequence"/>
</dbReference>
<keyword evidence="9 13" id="KW-0472">Membrane</keyword>
<evidence type="ECO:0000256" key="4">
    <source>
        <dbReference type="ARBA" id="ARBA00022461"/>
    </source>
</evidence>